<accession>L8WT86</accession>
<evidence type="ECO:0000313" key="2">
    <source>
        <dbReference type="EMBL" id="ELU40012.1"/>
    </source>
</evidence>
<evidence type="ECO:0000313" key="3">
    <source>
        <dbReference type="Proteomes" id="UP000011668"/>
    </source>
</evidence>
<proteinExistence type="predicted"/>
<gene>
    <name evidence="2" type="ORF">AG1IA_05958</name>
</gene>
<sequence length="244" mass="26328">MAASEDKPAKIIVLKCIPKKETTKIEIASSRRVPSHEKENTKAAHTNGGRDLAPSRPGSASYIPWSARVLPVAIRIHFFLACPASPSSAPPIQSSARLARGNLHACHLIAFTQPNTSFTSGTSRTTGFILHGPGTLPFHFDPGPRSGPISILFLLHLQTQHMLPPGTNKGPMDLSTPAPFFVAWLFLVIAVRGDQKNMHGSTVGDFQFGSAGRCDRQNAVTVNSCRHCMTSLMVTGMCSRCVYI</sequence>
<protein>
    <submittedName>
        <fullName evidence="2">Uncharacterized protein</fullName>
    </submittedName>
</protein>
<dbReference type="Proteomes" id="UP000011668">
    <property type="component" value="Unassembled WGS sequence"/>
</dbReference>
<dbReference type="HOGENOM" id="CLU_1138658_0_0_1"/>
<dbReference type="AlphaFoldDB" id="L8WT86"/>
<evidence type="ECO:0000256" key="1">
    <source>
        <dbReference type="SAM" id="MobiDB-lite"/>
    </source>
</evidence>
<keyword evidence="3" id="KW-1185">Reference proteome</keyword>
<dbReference type="EMBL" id="AFRT01001541">
    <property type="protein sequence ID" value="ELU40012.1"/>
    <property type="molecule type" value="Genomic_DNA"/>
</dbReference>
<feature type="region of interest" description="Disordered" evidence="1">
    <location>
        <begin position="27"/>
        <end position="57"/>
    </location>
</feature>
<organism evidence="2 3">
    <name type="scientific">Thanatephorus cucumeris (strain AG1-IA)</name>
    <name type="common">Rice sheath blight fungus</name>
    <name type="synonym">Rhizoctonia solani</name>
    <dbReference type="NCBI Taxonomy" id="983506"/>
    <lineage>
        <taxon>Eukaryota</taxon>
        <taxon>Fungi</taxon>
        <taxon>Dikarya</taxon>
        <taxon>Basidiomycota</taxon>
        <taxon>Agaricomycotina</taxon>
        <taxon>Agaricomycetes</taxon>
        <taxon>Cantharellales</taxon>
        <taxon>Ceratobasidiaceae</taxon>
        <taxon>Rhizoctonia</taxon>
        <taxon>Rhizoctonia solani AG-1</taxon>
    </lineage>
</organism>
<comment type="caution">
    <text evidence="2">The sequence shown here is derived from an EMBL/GenBank/DDBJ whole genome shotgun (WGS) entry which is preliminary data.</text>
</comment>
<reference evidence="2 3" key="1">
    <citation type="journal article" date="2013" name="Nat. Commun.">
        <title>The evolution and pathogenic mechanisms of the rice sheath blight pathogen.</title>
        <authorList>
            <person name="Zheng A."/>
            <person name="Lin R."/>
            <person name="Xu L."/>
            <person name="Qin P."/>
            <person name="Tang C."/>
            <person name="Ai P."/>
            <person name="Zhang D."/>
            <person name="Liu Y."/>
            <person name="Sun Z."/>
            <person name="Feng H."/>
            <person name="Wang Y."/>
            <person name="Chen Y."/>
            <person name="Liang X."/>
            <person name="Fu R."/>
            <person name="Li Q."/>
            <person name="Zhang J."/>
            <person name="Yu X."/>
            <person name="Xie Z."/>
            <person name="Ding L."/>
            <person name="Guan P."/>
            <person name="Tang J."/>
            <person name="Liang Y."/>
            <person name="Wang S."/>
            <person name="Deng Q."/>
            <person name="Li S."/>
            <person name="Zhu J."/>
            <person name="Wang L."/>
            <person name="Liu H."/>
            <person name="Li P."/>
        </authorList>
    </citation>
    <scope>NUCLEOTIDE SEQUENCE [LARGE SCALE GENOMIC DNA]</scope>
    <source>
        <strain evidence="3">AG-1 IA</strain>
    </source>
</reference>
<name>L8WT86_THACA</name>